<keyword evidence="3" id="KW-1185">Reference proteome</keyword>
<feature type="chain" id="PRO_5009162564" description="Secreted protein" evidence="1">
    <location>
        <begin position="22"/>
        <end position="77"/>
    </location>
</feature>
<sequence>MRATVCCVCVLCLCAGPVCWPCVERYVDIEHRTAKALKHQQYQQDQRAQWTYISLCVTERLASLELVGSWQLARFYS</sequence>
<dbReference type="GeneID" id="30989479"/>
<dbReference type="Proteomes" id="UP000094389">
    <property type="component" value="Unassembled WGS sequence"/>
</dbReference>
<gene>
    <name evidence="2" type="ORF">CYBJADRAFT_167807</name>
</gene>
<organism evidence="2 3">
    <name type="scientific">Cyberlindnera jadinii (strain ATCC 18201 / CBS 1600 / BCRC 20928 / JCM 3617 / NBRC 0987 / NRRL Y-1542)</name>
    <name type="common">Torula yeast</name>
    <name type="synonym">Candida utilis</name>
    <dbReference type="NCBI Taxonomy" id="983966"/>
    <lineage>
        <taxon>Eukaryota</taxon>
        <taxon>Fungi</taxon>
        <taxon>Dikarya</taxon>
        <taxon>Ascomycota</taxon>
        <taxon>Saccharomycotina</taxon>
        <taxon>Saccharomycetes</taxon>
        <taxon>Phaffomycetales</taxon>
        <taxon>Phaffomycetaceae</taxon>
        <taxon>Cyberlindnera</taxon>
    </lineage>
</organism>
<evidence type="ECO:0000313" key="3">
    <source>
        <dbReference type="Proteomes" id="UP000094389"/>
    </source>
</evidence>
<evidence type="ECO:0000256" key="1">
    <source>
        <dbReference type="SAM" id="SignalP"/>
    </source>
</evidence>
<name>A0A1E4S129_CYBJN</name>
<dbReference type="EMBL" id="KV453931">
    <property type="protein sequence ID" value="ODV73206.1"/>
    <property type="molecule type" value="Genomic_DNA"/>
</dbReference>
<accession>A0A1E4S129</accession>
<proteinExistence type="predicted"/>
<protein>
    <recommendedName>
        <fullName evidence="4">Secreted protein</fullName>
    </recommendedName>
</protein>
<evidence type="ECO:0000313" key="2">
    <source>
        <dbReference type="EMBL" id="ODV73206.1"/>
    </source>
</evidence>
<keyword evidence="1" id="KW-0732">Signal</keyword>
<dbReference type="RefSeq" id="XP_020070245.1">
    <property type="nucleotide sequence ID" value="XM_020215083.1"/>
</dbReference>
<feature type="non-terminal residue" evidence="2">
    <location>
        <position position="77"/>
    </location>
</feature>
<feature type="signal peptide" evidence="1">
    <location>
        <begin position="1"/>
        <end position="21"/>
    </location>
</feature>
<reference evidence="2 3" key="1">
    <citation type="journal article" date="2016" name="Proc. Natl. Acad. Sci. U.S.A.">
        <title>Comparative genomics of biotechnologically important yeasts.</title>
        <authorList>
            <person name="Riley R."/>
            <person name="Haridas S."/>
            <person name="Wolfe K.H."/>
            <person name="Lopes M.R."/>
            <person name="Hittinger C.T."/>
            <person name="Goeker M."/>
            <person name="Salamov A.A."/>
            <person name="Wisecaver J.H."/>
            <person name="Long T.M."/>
            <person name="Calvey C.H."/>
            <person name="Aerts A.L."/>
            <person name="Barry K.W."/>
            <person name="Choi C."/>
            <person name="Clum A."/>
            <person name="Coughlan A.Y."/>
            <person name="Deshpande S."/>
            <person name="Douglass A.P."/>
            <person name="Hanson S.J."/>
            <person name="Klenk H.-P."/>
            <person name="LaButti K.M."/>
            <person name="Lapidus A."/>
            <person name="Lindquist E.A."/>
            <person name="Lipzen A.M."/>
            <person name="Meier-Kolthoff J.P."/>
            <person name="Ohm R.A."/>
            <person name="Otillar R.P."/>
            <person name="Pangilinan J.L."/>
            <person name="Peng Y."/>
            <person name="Rokas A."/>
            <person name="Rosa C.A."/>
            <person name="Scheuner C."/>
            <person name="Sibirny A.A."/>
            <person name="Slot J.C."/>
            <person name="Stielow J.B."/>
            <person name="Sun H."/>
            <person name="Kurtzman C.P."/>
            <person name="Blackwell M."/>
            <person name="Grigoriev I.V."/>
            <person name="Jeffries T.W."/>
        </authorList>
    </citation>
    <scope>NUCLEOTIDE SEQUENCE [LARGE SCALE GENOMIC DNA]</scope>
    <source>
        <strain evidence="3">ATCC 18201 / CBS 1600 / BCRC 20928 / JCM 3617 / NBRC 0987 / NRRL Y-1542</strain>
    </source>
</reference>
<dbReference type="AlphaFoldDB" id="A0A1E4S129"/>
<evidence type="ECO:0008006" key="4">
    <source>
        <dbReference type="Google" id="ProtNLM"/>
    </source>
</evidence>